<keyword evidence="2" id="KW-0418">Kinase</keyword>
<feature type="domain" description="Deoxynucleoside kinase" evidence="1">
    <location>
        <begin position="7"/>
        <end position="204"/>
    </location>
</feature>
<dbReference type="InterPro" id="IPR031314">
    <property type="entry name" value="DNK_dom"/>
</dbReference>
<accession>A0ABS4IJH3</accession>
<evidence type="ECO:0000259" key="1">
    <source>
        <dbReference type="Pfam" id="PF01712"/>
    </source>
</evidence>
<proteinExistence type="predicted"/>
<evidence type="ECO:0000313" key="3">
    <source>
        <dbReference type="Proteomes" id="UP001519345"/>
    </source>
</evidence>
<dbReference type="RefSeq" id="WP_209464159.1">
    <property type="nucleotide sequence ID" value="NZ_CP110224.1"/>
</dbReference>
<dbReference type="PANTHER" id="PTHR10513:SF46">
    <property type="entry name" value="DEOXYGUANOSINE KINASE"/>
    <property type="match status" value="1"/>
</dbReference>
<dbReference type="EC" id="2.7.1.113" evidence="2"/>
<keyword evidence="3" id="KW-1185">Reference proteome</keyword>
<dbReference type="Pfam" id="PF01712">
    <property type="entry name" value="dNK"/>
    <property type="match status" value="1"/>
</dbReference>
<dbReference type="Gene3D" id="3.40.50.300">
    <property type="entry name" value="P-loop containing nucleotide triphosphate hydrolases"/>
    <property type="match status" value="1"/>
</dbReference>
<sequence>MAEVPFIAIEGPIGIGKTSLAKKLSAHFDFHLLKEIVEENPFLGKFYDDIEAWSFQTEMFFLCNRFKQLEEIETKFLNHNKAVIADYHISKNMIFSKRTLQADKFEKYEQIYHILTSDMPVPNMMIYLHASLDTLVERVRRRGRDVEQNMKPSYLAQLAQDYEDYMNEFEVMHPDIPVIRINGDEIDFVHYQDDLNRIIEEVHTQLNRTVNDYRGEQINEFKRKIPNSK</sequence>
<organism evidence="2 3">
    <name type="scientific">Virgibacillus natechei</name>
    <dbReference type="NCBI Taxonomy" id="1216297"/>
    <lineage>
        <taxon>Bacteria</taxon>
        <taxon>Bacillati</taxon>
        <taxon>Bacillota</taxon>
        <taxon>Bacilli</taxon>
        <taxon>Bacillales</taxon>
        <taxon>Bacillaceae</taxon>
        <taxon>Virgibacillus</taxon>
    </lineage>
</organism>
<protein>
    <submittedName>
        <fullName evidence="2">Deoxyguanosine kinase</fullName>
        <ecNumber evidence="2">2.7.1.113</ecNumber>
    </submittedName>
</protein>
<dbReference type="PANTHER" id="PTHR10513">
    <property type="entry name" value="DEOXYNUCLEOSIDE KINASE"/>
    <property type="match status" value="1"/>
</dbReference>
<dbReference type="GO" id="GO:0004138">
    <property type="term" value="F:deoxyguanosine kinase activity"/>
    <property type="evidence" value="ECO:0007669"/>
    <property type="project" value="UniProtKB-EC"/>
</dbReference>
<evidence type="ECO:0000313" key="2">
    <source>
        <dbReference type="EMBL" id="MBP1971089.1"/>
    </source>
</evidence>
<dbReference type="PIRSF" id="PIRSF000705">
    <property type="entry name" value="DNK"/>
    <property type="match status" value="1"/>
</dbReference>
<reference evidence="2 3" key="1">
    <citation type="submission" date="2021-03" db="EMBL/GenBank/DDBJ databases">
        <title>Genomic Encyclopedia of Type Strains, Phase IV (KMG-IV): sequencing the most valuable type-strain genomes for metagenomic binning, comparative biology and taxonomic classification.</title>
        <authorList>
            <person name="Goeker M."/>
        </authorList>
    </citation>
    <scope>NUCLEOTIDE SEQUENCE [LARGE SCALE GENOMIC DNA]</scope>
    <source>
        <strain evidence="2 3">DSM 25609</strain>
    </source>
</reference>
<dbReference type="EMBL" id="JAGGKX010000020">
    <property type="protein sequence ID" value="MBP1971089.1"/>
    <property type="molecule type" value="Genomic_DNA"/>
</dbReference>
<dbReference type="InterPro" id="IPR027417">
    <property type="entry name" value="P-loop_NTPase"/>
</dbReference>
<gene>
    <name evidence="2" type="ORF">J2Z83_003226</name>
</gene>
<dbReference type="Proteomes" id="UP001519345">
    <property type="component" value="Unassembled WGS sequence"/>
</dbReference>
<name>A0ABS4IJH3_9BACI</name>
<dbReference type="SUPFAM" id="SSF52540">
    <property type="entry name" value="P-loop containing nucleoside triphosphate hydrolases"/>
    <property type="match status" value="1"/>
</dbReference>
<keyword evidence="2" id="KW-0808">Transferase</keyword>
<dbReference type="InterPro" id="IPR050566">
    <property type="entry name" value="Deoxyribonucleoside_kinase"/>
</dbReference>
<dbReference type="CDD" id="cd01673">
    <property type="entry name" value="dNK"/>
    <property type="match status" value="1"/>
</dbReference>
<comment type="caution">
    <text evidence="2">The sequence shown here is derived from an EMBL/GenBank/DDBJ whole genome shotgun (WGS) entry which is preliminary data.</text>
</comment>
<dbReference type="InterPro" id="IPR002624">
    <property type="entry name" value="DCK/DGK"/>
</dbReference>